<dbReference type="EMBL" id="KN275957">
    <property type="protein sequence ID" value="EEH44387.1"/>
    <property type="molecule type" value="Genomic_DNA"/>
</dbReference>
<feature type="compositionally biased region" description="Low complexity" evidence="16">
    <location>
        <begin position="517"/>
        <end position="528"/>
    </location>
</feature>
<dbReference type="GO" id="GO:0003677">
    <property type="term" value="F:DNA binding"/>
    <property type="evidence" value="ECO:0007669"/>
    <property type="project" value="UniProtKB-KW"/>
</dbReference>
<feature type="compositionally biased region" description="Polar residues" evidence="16">
    <location>
        <begin position="331"/>
        <end position="344"/>
    </location>
</feature>
<accession>C1G1D6</accession>
<feature type="region of interest" description="Disordered" evidence="16">
    <location>
        <begin position="1"/>
        <end position="59"/>
    </location>
</feature>
<dbReference type="InterPro" id="IPR041803">
    <property type="entry name" value="DEF1_CUE"/>
</dbReference>
<evidence type="ECO:0000256" key="13">
    <source>
        <dbReference type="ARBA" id="ARBA00023125"/>
    </source>
</evidence>
<keyword evidence="13" id="KW-0238">DNA-binding</keyword>
<feature type="compositionally biased region" description="Basic and acidic residues" evidence="16">
    <location>
        <begin position="143"/>
        <end position="157"/>
    </location>
</feature>
<feature type="region of interest" description="Disordered" evidence="16">
    <location>
        <begin position="777"/>
        <end position="877"/>
    </location>
</feature>
<dbReference type="GO" id="GO:0005737">
    <property type="term" value="C:cytoplasm"/>
    <property type="evidence" value="ECO:0007669"/>
    <property type="project" value="UniProtKB-SubCell"/>
</dbReference>
<feature type="compositionally biased region" description="Low complexity" evidence="16">
    <location>
        <begin position="289"/>
        <end position="304"/>
    </location>
</feature>
<dbReference type="Proteomes" id="UP000001628">
    <property type="component" value="Unassembled WGS sequence"/>
</dbReference>
<dbReference type="AlphaFoldDB" id="C1G1D6"/>
<keyword evidence="14" id="KW-0234">DNA repair</keyword>
<feature type="compositionally biased region" description="Low complexity" evidence="16">
    <location>
        <begin position="462"/>
        <end position="474"/>
    </location>
</feature>
<evidence type="ECO:0000313" key="19">
    <source>
        <dbReference type="Proteomes" id="UP000001628"/>
    </source>
</evidence>
<keyword evidence="19" id="KW-1185">Reference proteome</keyword>
<evidence type="ECO:0000256" key="4">
    <source>
        <dbReference type="ARBA" id="ARBA00005491"/>
    </source>
</evidence>
<sequence length="907" mass="95540">MSEVQSRPSAPRGRGSARGGRGGYSSRGGRSSKPTNANSENAPTPSYEDEGEIGQLKKKHAASLITIKELFADWTDEDLVFALEDANGDLEIAIERITDGNVSQWGEVKKKHTDRSRAKPKDPLSQADSLAAPPPARGGRGRGGLDIRGRGRGDRGRGGRGGRAGVHVNGARTEKPAAQPIEEPESAPVSDALRKPEEPVSTTRDKVVSTEAAPSTITKEPSSEASPQKSSLIPEGSKKGWASLFAQPAPPPPQKKAPPPASAAPVQPAESQVKPIEQLSQQSKPAPEQPTAQPSEPSTTTTPLPQAPVPVIPKDELTQSNLERVPDISHPQPSTTAASTMASIQDQSSVVGAATAPQTRPMSGYATTAYKATTGAGRAANLQRRVMEQQEAVVMPGNHAVDRAAVQFGSMGLNGPIDDVDIDDEREEPETRHQPPQHSPVAPRASLPPATQTQTHKPQVHQAQTTQAQTQATAEAIAVPRPAPGLPPVAAATSTDTPFNDFARYTESQKQYDPFSQQVEQAPQQQNQEPFSNQAPIPSQPTATTAADYSAFYGGDQARHPYYYGSYSQSQDGVATQQRAGSGFGGVSGADAQPQIASTQPPSRYSHVEAPNSGQSTPNPTLPGQTAQPNQHLPQGQGAHSAYNYGYPYYSNPHYANSYMNQMNQHQYGRNRPMYDDARRYEEHYLHSNQFGYGNQYAAPYGKGTGMYGQPQHGFSYDHASTPATAATFNQGAPGRDTGYGRAGSTQPSEAQTSGHTAFGAIPDVFGRTQSGFVQSQPIAQQQPASAEEAAKGFEAPKAGGPSPSLAQANRPGSATNSVPAQPQAGQAGLPPAQGQPTSQQAFGTYPQLNPQYGGLGGLGAHHQQAGANATHHQQASGYGQYGGAGFGGNYYGNTGRGGGWGGNYGH</sequence>
<evidence type="ECO:0000256" key="2">
    <source>
        <dbReference type="ARBA" id="ARBA00004496"/>
    </source>
</evidence>
<dbReference type="OMA" id="MYQNQFP"/>
<keyword evidence="10" id="KW-0833">Ubl conjugation pathway</keyword>
<feature type="compositionally biased region" description="Low complexity" evidence="16">
    <location>
        <begin position="861"/>
        <end position="877"/>
    </location>
</feature>
<comment type="similarity">
    <text evidence="4">Belongs to the DEF1 family.</text>
</comment>
<feature type="compositionally biased region" description="Basic and acidic residues" evidence="16">
    <location>
        <begin position="192"/>
        <end position="208"/>
    </location>
</feature>
<dbReference type="GO" id="GO:0000781">
    <property type="term" value="C:chromosome, telomeric region"/>
    <property type="evidence" value="ECO:0007669"/>
    <property type="project" value="UniProtKB-SubCell"/>
</dbReference>
<evidence type="ECO:0000313" key="18">
    <source>
        <dbReference type="EMBL" id="EEH44387.1"/>
    </source>
</evidence>
<feature type="region of interest" description="Disordered" evidence="16">
    <location>
        <begin position="97"/>
        <end position="344"/>
    </location>
</feature>
<feature type="compositionally biased region" description="Polar residues" evidence="16">
    <location>
        <begin position="212"/>
        <end position="231"/>
    </location>
</feature>
<evidence type="ECO:0000256" key="6">
    <source>
        <dbReference type="ARBA" id="ARBA00022454"/>
    </source>
</evidence>
<feature type="compositionally biased region" description="Polar residues" evidence="16">
    <location>
        <begin position="744"/>
        <end position="756"/>
    </location>
</feature>
<evidence type="ECO:0000256" key="3">
    <source>
        <dbReference type="ARBA" id="ARBA00004574"/>
    </source>
</evidence>
<evidence type="ECO:0000256" key="16">
    <source>
        <dbReference type="SAM" id="MobiDB-lite"/>
    </source>
</evidence>
<proteinExistence type="inferred from homology"/>
<dbReference type="GO" id="GO:0005634">
    <property type="term" value="C:nucleus"/>
    <property type="evidence" value="ECO:0007669"/>
    <property type="project" value="UniProtKB-SubCell"/>
</dbReference>
<feature type="compositionally biased region" description="Pro residues" evidence="16">
    <location>
        <begin position="248"/>
        <end position="262"/>
    </location>
</feature>
<evidence type="ECO:0000256" key="11">
    <source>
        <dbReference type="ARBA" id="ARBA00022843"/>
    </source>
</evidence>
<keyword evidence="12" id="KW-0779">Telomere</keyword>
<keyword evidence="7" id="KW-0963">Cytoplasm</keyword>
<evidence type="ECO:0000256" key="7">
    <source>
        <dbReference type="ARBA" id="ARBA00022490"/>
    </source>
</evidence>
<protein>
    <recommendedName>
        <fullName evidence="5">RNA polymerase II degradation factor 1</fullName>
    </recommendedName>
</protein>
<keyword evidence="15" id="KW-0539">Nucleus</keyword>
<dbReference type="eggNOG" id="ENOG502S359">
    <property type="taxonomic scope" value="Eukaryota"/>
</dbReference>
<dbReference type="KEGG" id="pbn:PADG_00676"/>
<dbReference type="GO" id="GO:0006281">
    <property type="term" value="P:DNA repair"/>
    <property type="evidence" value="ECO:0007669"/>
    <property type="project" value="UniProtKB-KW"/>
</dbReference>
<name>C1G1D6_PARBD</name>
<feature type="region of interest" description="Disordered" evidence="16">
    <location>
        <begin position="725"/>
        <end position="763"/>
    </location>
</feature>
<feature type="compositionally biased region" description="Polar residues" evidence="16">
    <location>
        <begin position="33"/>
        <end position="44"/>
    </location>
</feature>
<dbReference type="SUPFAM" id="SSF46934">
    <property type="entry name" value="UBA-like"/>
    <property type="match status" value="1"/>
</dbReference>
<dbReference type="PROSITE" id="PS51140">
    <property type="entry name" value="CUE"/>
    <property type="match status" value="1"/>
</dbReference>
<dbReference type="RefSeq" id="XP_010756454.1">
    <property type="nucleotide sequence ID" value="XM_010758152.1"/>
</dbReference>
<feature type="compositionally biased region" description="Polar residues" evidence="16">
    <location>
        <begin position="529"/>
        <end position="546"/>
    </location>
</feature>
<reference evidence="18 19" key="1">
    <citation type="journal article" date="2011" name="PLoS Genet.">
        <title>Comparative genomic analysis of human fungal pathogens causing paracoccidioidomycosis.</title>
        <authorList>
            <person name="Desjardins C.A."/>
            <person name="Champion M.D."/>
            <person name="Holder J.W."/>
            <person name="Muszewska A."/>
            <person name="Goldberg J."/>
            <person name="Bailao A.M."/>
            <person name="Brigido M.M."/>
            <person name="Ferreira M.E."/>
            <person name="Garcia A.M."/>
            <person name="Grynberg M."/>
            <person name="Gujja S."/>
            <person name="Heiman D.I."/>
            <person name="Henn M.R."/>
            <person name="Kodira C.D."/>
            <person name="Leon-Narvaez H."/>
            <person name="Longo L.V."/>
            <person name="Ma L.J."/>
            <person name="Malavazi I."/>
            <person name="Matsuo A.L."/>
            <person name="Morais F.V."/>
            <person name="Pereira M."/>
            <person name="Rodriguez-Brito S."/>
            <person name="Sakthikumar S."/>
            <person name="Salem-Izacc S.M."/>
            <person name="Sykes S.M."/>
            <person name="Teixeira M.M."/>
            <person name="Vallejo M.C."/>
            <person name="Walter M.E."/>
            <person name="Yandava C."/>
            <person name="Young S."/>
            <person name="Zeng Q."/>
            <person name="Zucker J."/>
            <person name="Felipe M.S."/>
            <person name="Goldman G.H."/>
            <person name="Haas B.J."/>
            <person name="McEwen J.G."/>
            <person name="Nino-Vega G."/>
            <person name="Puccia R."/>
            <person name="San-Blas G."/>
            <person name="Soares C.M."/>
            <person name="Birren B.W."/>
            <person name="Cuomo C.A."/>
        </authorList>
    </citation>
    <scope>NUCLEOTIDE SEQUENCE [LARGE SCALE GENOMIC DNA]</scope>
    <source>
        <strain evidence="18 19">Pb18</strain>
    </source>
</reference>
<feature type="domain" description="CUE" evidence="17">
    <location>
        <begin position="59"/>
        <end position="102"/>
    </location>
</feature>
<dbReference type="InterPro" id="IPR003892">
    <property type="entry name" value="CUE"/>
</dbReference>
<evidence type="ECO:0000256" key="9">
    <source>
        <dbReference type="ARBA" id="ARBA00022763"/>
    </source>
</evidence>
<dbReference type="InterPro" id="IPR009060">
    <property type="entry name" value="UBA-like_sf"/>
</dbReference>
<feature type="compositionally biased region" description="Polar residues" evidence="16">
    <location>
        <begin position="612"/>
        <end position="634"/>
    </location>
</feature>
<evidence type="ECO:0000259" key="17">
    <source>
        <dbReference type="PROSITE" id="PS51140"/>
    </source>
</evidence>
<feature type="compositionally biased region" description="Acidic residues" evidence="16">
    <location>
        <begin position="418"/>
        <end position="428"/>
    </location>
</feature>
<dbReference type="InParanoid" id="C1G1D6"/>
<feature type="compositionally biased region" description="Polar residues" evidence="16">
    <location>
        <begin position="805"/>
        <end position="825"/>
    </location>
</feature>
<dbReference type="OrthoDB" id="5396806at2759"/>
<dbReference type="GeneID" id="22580479"/>
<gene>
    <name evidence="18" type="ORF">PADG_00676</name>
</gene>
<dbReference type="InterPro" id="IPR051833">
    <property type="entry name" value="TC-DDR_regulator"/>
</dbReference>
<dbReference type="Pfam" id="PF02845">
    <property type="entry name" value="CUE"/>
    <property type="match status" value="1"/>
</dbReference>
<organism evidence="18 19">
    <name type="scientific">Paracoccidioides brasiliensis (strain Pb18)</name>
    <dbReference type="NCBI Taxonomy" id="502780"/>
    <lineage>
        <taxon>Eukaryota</taxon>
        <taxon>Fungi</taxon>
        <taxon>Dikarya</taxon>
        <taxon>Ascomycota</taxon>
        <taxon>Pezizomycotina</taxon>
        <taxon>Eurotiomycetes</taxon>
        <taxon>Eurotiomycetidae</taxon>
        <taxon>Onygenales</taxon>
        <taxon>Ajellomycetaceae</taxon>
        <taxon>Paracoccidioides</taxon>
    </lineage>
</organism>
<evidence type="ECO:0000256" key="10">
    <source>
        <dbReference type="ARBA" id="ARBA00022786"/>
    </source>
</evidence>
<keyword evidence="11" id="KW-0832">Ubl conjugation</keyword>
<dbReference type="CDD" id="cd14368">
    <property type="entry name" value="CUE_DEF1_like"/>
    <property type="match status" value="1"/>
</dbReference>
<dbReference type="PANTHER" id="PTHR16308:SF13">
    <property type="entry name" value="PROTEIN LINGERER"/>
    <property type="match status" value="1"/>
</dbReference>
<feature type="region of interest" description="Disordered" evidence="16">
    <location>
        <begin position="574"/>
        <end position="640"/>
    </location>
</feature>
<feature type="compositionally biased region" description="Low complexity" evidence="16">
    <location>
        <begin position="777"/>
        <end position="788"/>
    </location>
</feature>
<keyword evidence="6" id="KW-0158">Chromosome</keyword>
<evidence type="ECO:0000256" key="14">
    <source>
        <dbReference type="ARBA" id="ARBA00023204"/>
    </source>
</evidence>
<dbReference type="PANTHER" id="PTHR16308">
    <property type="entry name" value="UBIQUITIN ASSOCIATED PROTEIN 2-LIKE/LINGERER"/>
    <property type="match status" value="1"/>
</dbReference>
<keyword evidence="8" id="KW-0597">Phosphoprotein</keyword>
<feature type="compositionally biased region" description="Gly residues" evidence="16">
    <location>
        <begin position="16"/>
        <end position="26"/>
    </location>
</feature>
<feature type="compositionally biased region" description="Low complexity" evidence="16">
    <location>
        <begin position="1"/>
        <end position="14"/>
    </location>
</feature>
<feature type="compositionally biased region" description="Polar residues" evidence="16">
    <location>
        <begin position="835"/>
        <end position="851"/>
    </location>
</feature>
<dbReference type="VEuPathDB" id="FungiDB:PADG_00676"/>
<dbReference type="GO" id="GO:0043130">
    <property type="term" value="F:ubiquitin binding"/>
    <property type="evidence" value="ECO:0007669"/>
    <property type="project" value="InterPro"/>
</dbReference>
<evidence type="ECO:0000256" key="15">
    <source>
        <dbReference type="ARBA" id="ARBA00023242"/>
    </source>
</evidence>
<comment type="subcellular location">
    <subcellularLocation>
        <location evidence="3">Chromosome</location>
        <location evidence="3">Telomere</location>
    </subcellularLocation>
    <subcellularLocation>
        <location evidence="2">Cytoplasm</location>
    </subcellularLocation>
    <subcellularLocation>
        <location evidence="1">Nucleus</location>
    </subcellularLocation>
</comment>
<keyword evidence="9" id="KW-0227">DNA damage</keyword>
<evidence type="ECO:0000256" key="8">
    <source>
        <dbReference type="ARBA" id="ARBA00022553"/>
    </source>
</evidence>
<evidence type="ECO:0000256" key="12">
    <source>
        <dbReference type="ARBA" id="ARBA00022895"/>
    </source>
</evidence>
<dbReference type="HOGENOM" id="CLU_008092_0_0_1"/>
<feature type="compositionally biased region" description="Polar residues" evidence="16">
    <location>
        <begin position="506"/>
        <end position="516"/>
    </location>
</feature>
<feature type="region of interest" description="Disordered" evidence="16">
    <location>
        <begin position="406"/>
        <end position="546"/>
    </location>
</feature>
<evidence type="ECO:0000256" key="1">
    <source>
        <dbReference type="ARBA" id="ARBA00004123"/>
    </source>
</evidence>
<evidence type="ECO:0000256" key="5">
    <source>
        <dbReference type="ARBA" id="ARBA00020536"/>
    </source>
</evidence>